<evidence type="ECO:0000256" key="10">
    <source>
        <dbReference type="RuleBase" id="RU004004"/>
    </source>
</evidence>
<dbReference type="RefSeq" id="WP_059315902.1">
    <property type="nucleotide sequence ID" value="NZ_CP013987.1"/>
</dbReference>
<dbReference type="GO" id="GO:0015627">
    <property type="term" value="C:type II protein secretion system complex"/>
    <property type="evidence" value="ECO:0007669"/>
    <property type="project" value="InterPro"/>
</dbReference>
<dbReference type="Proteomes" id="UP000064137">
    <property type="component" value="Chromosome"/>
</dbReference>
<dbReference type="PANTHER" id="PTHR30332:SF24">
    <property type="entry name" value="SECRETIN GSPD-RELATED"/>
    <property type="match status" value="1"/>
</dbReference>
<evidence type="ECO:0000259" key="14">
    <source>
        <dbReference type="Pfam" id="PF03958"/>
    </source>
</evidence>
<feature type="domain" description="NolW-like" evidence="14">
    <location>
        <begin position="127"/>
        <end position="188"/>
    </location>
</feature>
<feature type="domain" description="NolW-like" evidence="14">
    <location>
        <begin position="191"/>
        <end position="257"/>
    </location>
</feature>
<evidence type="ECO:0000256" key="1">
    <source>
        <dbReference type="ARBA" id="ARBA00004442"/>
    </source>
</evidence>
<keyword evidence="6 12" id="KW-0732">Signal</keyword>
<dbReference type="InterPro" id="IPR005644">
    <property type="entry name" value="NolW-like"/>
</dbReference>
<feature type="domain" description="Type II/III secretion system secretin-like" evidence="13">
    <location>
        <begin position="457"/>
        <end position="618"/>
    </location>
</feature>
<dbReference type="Pfam" id="PF03958">
    <property type="entry name" value="Secretin_N"/>
    <property type="match status" value="3"/>
</dbReference>
<evidence type="ECO:0000256" key="4">
    <source>
        <dbReference type="ARBA" id="ARBA00022452"/>
    </source>
</evidence>
<evidence type="ECO:0000256" key="3">
    <source>
        <dbReference type="ARBA" id="ARBA00022448"/>
    </source>
</evidence>
<accession>A0A0U4VRS9</accession>
<evidence type="ECO:0000256" key="2">
    <source>
        <dbReference type="ARBA" id="ARBA00006980"/>
    </source>
</evidence>
<evidence type="ECO:0000256" key="11">
    <source>
        <dbReference type="SAM" id="MobiDB-lite"/>
    </source>
</evidence>
<feature type="chain" id="PRO_5006853144" evidence="12">
    <location>
        <begin position="21"/>
        <end position="670"/>
    </location>
</feature>
<dbReference type="PRINTS" id="PR00811">
    <property type="entry name" value="BCTERIALGSPD"/>
</dbReference>
<sequence>MKKRSYCGLLLAFWLLGAQAEQRFEVNFENTEIDLFIESVGRITGTNFVIDPRVRGTLTVRSAQPLAADDVYALALAQLRANGYAAVELDDGSVKILPDQAARTEPLPVEVDDGAPAKPGAGDTVATRVFAVRGGNLDQLLGIVRPLMDARVGVATPYPASNLLVVTDWRSNLSRIGQLLARLDRGRDEPVEMIVLRHAQARDTAPLVERLLASRGQAGGGVQVLADARSNALMVRGDEAVRRQVRRLVAELDVSRDAASDTEVVYLHHAKAGEVVKVLRGLSGEVTQDARVEIPVTAPPMVNTTPVEGGGEGEAPPAKGGGGTLAPGAPGIRLEADMGTNSIVLIGPPRELAAYKRIISQLDIRRAQVVVEAIIAEITDTKANQLGVQWLFLDRNGNLPAGGVNFTNGTPINGIAAAAANQDTSALGSLLSGMQGISAGVGRIGGSGLNFVTLLQAMRSESGFNLLSTPTLLTLDNAEASIMVGQEVPFVTGSVTSNNANPYQTIERREVGVKLRLKPQINEGDTVRMEIVQEVSSLADNVRASDVVTNKREIKTTVMVEDNGLIVLGGLISNEGNDSDQRVPLLGDVPVLGNLFKSRTRSSTKQNLVVFIRPRILRDPALVQQISEDKYRGMRAAAPAAALPATPPGTRGAPTLQSLYPSARARLDGL</sequence>
<keyword evidence="9" id="KW-0998">Cell outer membrane</keyword>
<feature type="domain" description="GspD-like N0" evidence="15">
    <location>
        <begin position="26"/>
        <end position="96"/>
    </location>
</feature>
<proteinExistence type="inferred from homology"/>
<evidence type="ECO:0000256" key="5">
    <source>
        <dbReference type="ARBA" id="ARBA00022692"/>
    </source>
</evidence>
<evidence type="ECO:0000256" key="12">
    <source>
        <dbReference type="SAM" id="SignalP"/>
    </source>
</evidence>
<dbReference type="AlphaFoldDB" id="A0A0U4VRS9"/>
<keyword evidence="4" id="KW-1134">Transmembrane beta strand</keyword>
<evidence type="ECO:0000256" key="6">
    <source>
        <dbReference type="ARBA" id="ARBA00022729"/>
    </source>
</evidence>
<evidence type="ECO:0000259" key="13">
    <source>
        <dbReference type="Pfam" id="PF00263"/>
    </source>
</evidence>
<keyword evidence="5" id="KW-0812">Transmembrane</keyword>
<dbReference type="OrthoDB" id="9775455at2"/>
<dbReference type="KEGG" id="por:APT59_16805"/>
<keyword evidence="7" id="KW-0653">Protein transport</keyword>
<dbReference type="InterPro" id="IPR001775">
    <property type="entry name" value="GspD/PilQ"/>
</dbReference>
<feature type="compositionally biased region" description="Gly residues" evidence="11">
    <location>
        <begin position="308"/>
        <end position="322"/>
    </location>
</feature>
<dbReference type="InterPro" id="IPR050810">
    <property type="entry name" value="Bact_Secretion_Sys_Channel"/>
</dbReference>
<dbReference type="InterPro" id="IPR013356">
    <property type="entry name" value="T2SS_GspD"/>
</dbReference>
<dbReference type="InterPro" id="IPR038591">
    <property type="entry name" value="NolW-like_sf"/>
</dbReference>
<feature type="signal peptide" evidence="12">
    <location>
        <begin position="1"/>
        <end position="20"/>
    </location>
</feature>
<protein>
    <submittedName>
        <fullName evidence="16">Type II secretion system protein GspD</fullName>
    </submittedName>
</protein>
<dbReference type="Gene3D" id="3.30.1370.120">
    <property type="match status" value="3"/>
</dbReference>
<evidence type="ECO:0000313" key="16">
    <source>
        <dbReference type="EMBL" id="ALZ85783.1"/>
    </source>
</evidence>
<gene>
    <name evidence="16" type="ORF">APT59_16805</name>
</gene>
<dbReference type="InterPro" id="IPR004846">
    <property type="entry name" value="T2SS/T3SS_dom"/>
</dbReference>
<dbReference type="NCBIfam" id="TIGR02517">
    <property type="entry name" value="type_II_gspD"/>
    <property type="match status" value="1"/>
</dbReference>
<evidence type="ECO:0000256" key="9">
    <source>
        <dbReference type="ARBA" id="ARBA00023237"/>
    </source>
</evidence>
<organism evidence="16 17">
    <name type="scientific">Pseudomonas oryzihabitans</name>
    <dbReference type="NCBI Taxonomy" id="47885"/>
    <lineage>
        <taxon>Bacteria</taxon>
        <taxon>Pseudomonadati</taxon>
        <taxon>Pseudomonadota</taxon>
        <taxon>Gammaproteobacteria</taxon>
        <taxon>Pseudomonadales</taxon>
        <taxon>Pseudomonadaceae</taxon>
        <taxon>Pseudomonas</taxon>
    </lineage>
</organism>
<reference evidence="16 17" key="1">
    <citation type="submission" date="2016-01" db="EMBL/GenBank/DDBJ databases">
        <title>Annotation of Pseudomonas oryzihabitans USDA-ARS-USMARC-56511.</title>
        <authorList>
            <person name="Harhay G.P."/>
            <person name="Harhay D.M."/>
            <person name="Smith T.P.L."/>
            <person name="Bono J.L."/>
            <person name="Heaton M.P."/>
            <person name="Clawson M.L."/>
            <person name="Chitko-Mckown C.G."/>
            <person name="Capik S.F."/>
            <person name="DeDonder K.D."/>
            <person name="Apley M.D."/>
            <person name="Lubbers B.V."/>
            <person name="White B.J."/>
            <person name="Larson R.L."/>
        </authorList>
    </citation>
    <scope>NUCLEOTIDE SEQUENCE [LARGE SCALE GENOMIC DNA]</scope>
    <source>
        <strain evidence="16 17">USDA-ARS-USMARC-56511</strain>
    </source>
</reference>
<comment type="similarity">
    <text evidence="2">Belongs to the bacterial secretin family. GSP D subfamily.</text>
</comment>
<keyword evidence="8" id="KW-0472">Membrane</keyword>
<dbReference type="Pfam" id="PF00263">
    <property type="entry name" value="Secretin"/>
    <property type="match status" value="1"/>
</dbReference>
<evidence type="ECO:0000256" key="8">
    <source>
        <dbReference type="ARBA" id="ARBA00023136"/>
    </source>
</evidence>
<dbReference type="InterPro" id="IPR049371">
    <property type="entry name" value="GspD-like_N0"/>
</dbReference>
<feature type="region of interest" description="Disordered" evidence="11">
    <location>
        <begin position="299"/>
        <end position="322"/>
    </location>
</feature>
<keyword evidence="3 10" id="KW-0813">Transport</keyword>
<dbReference type="PANTHER" id="PTHR30332">
    <property type="entry name" value="PROBABLE GENERAL SECRETION PATHWAY PROTEIN D"/>
    <property type="match status" value="1"/>
</dbReference>
<dbReference type="GO" id="GO:0009279">
    <property type="term" value="C:cell outer membrane"/>
    <property type="evidence" value="ECO:0007669"/>
    <property type="project" value="UniProtKB-SubCell"/>
</dbReference>
<evidence type="ECO:0000256" key="7">
    <source>
        <dbReference type="ARBA" id="ARBA00022927"/>
    </source>
</evidence>
<dbReference type="GO" id="GO:0015628">
    <property type="term" value="P:protein secretion by the type II secretion system"/>
    <property type="evidence" value="ECO:0007669"/>
    <property type="project" value="InterPro"/>
</dbReference>
<dbReference type="EMBL" id="CP013987">
    <property type="protein sequence ID" value="ALZ85783.1"/>
    <property type="molecule type" value="Genomic_DNA"/>
</dbReference>
<comment type="subcellular location">
    <subcellularLocation>
        <location evidence="1 10">Cell outer membrane</location>
    </subcellularLocation>
</comment>
<dbReference type="Pfam" id="PF21305">
    <property type="entry name" value="type_II_gspD_N0"/>
    <property type="match status" value="1"/>
</dbReference>
<feature type="domain" description="NolW-like" evidence="14">
    <location>
        <begin position="262"/>
        <end position="368"/>
    </location>
</feature>
<name>A0A0U4VRS9_9PSED</name>
<evidence type="ECO:0000313" key="17">
    <source>
        <dbReference type="Proteomes" id="UP000064137"/>
    </source>
</evidence>
<evidence type="ECO:0000259" key="15">
    <source>
        <dbReference type="Pfam" id="PF21305"/>
    </source>
</evidence>
<dbReference type="PRINTS" id="PR01032">
    <property type="entry name" value="PHAGEIV"/>
</dbReference>